<evidence type="ECO:0000256" key="11">
    <source>
        <dbReference type="ARBA" id="ARBA00022833"/>
    </source>
</evidence>
<evidence type="ECO:0000256" key="7">
    <source>
        <dbReference type="ARBA" id="ARBA00022670"/>
    </source>
</evidence>
<dbReference type="PRINTS" id="PR00756">
    <property type="entry name" value="ALADIPTASE"/>
</dbReference>
<evidence type="ECO:0000256" key="4">
    <source>
        <dbReference type="ARBA" id="ARBA00012564"/>
    </source>
</evidence>
<evidence type="ECO:0000256" key="10">
    <source>
        <dbReference type="ARBA" id="ARBA00022801"/>
    </source>
</evidence>
<reference evidence="16 17" key="1">
    <citation type="submission" date="2018-08" db="EMBL/GenBank/DDBJ databases">
        <title>The draft genome squence of Brumimicrobium sp. N62.</title>
        <authorList>
            <person name="Du Z.-J."/>
            <person name="Luo H.-R."/>
        </authorList>
    </citation>
    <scope>NUCLEOTIDE SEQUENCE [LARGE SCALE GENOMIC DNA]</scope>
    <source>
        <strain evidence="16 17">N62</strain>
    </source>
</reference>
<dbReference type="Pfam" id="PF18962">
    <property type="entry name" value="Por_Secre_tail"/>
    <property type="match status" value="1"/>
</dbReference>
<dbReference type="GO" id="GO:0043171">
    <property type="term" value="P:peptide catabolic process"/>
    <property type="evidence" value="ECO:0007669"/>
    <property type="project" value="TreeGrafter"/>
</dbReference>
<dbReference type="GO" id="GO:0006508">
    <property type="term" value="P:proteolysis"/>
    <property type="evidence" value="ECO:0007669"/>
    <property type="project" value="UniProtKB-KW"/>
</dbReference>
<dbReference type="SUPFAM" id="SSF63737">
    <property type="entry name" value="Leukotriene A4 hydrolase N-terminal domain"/>
    <property type="match status" value="1"/>
</dbReference>
<comment type="caution">
    <text evidence="16">The sequence shown here is derived from an EMBL/GenBank/DDBJ whole genome shotgun (WGS) entry which is preliminary data.</text>
</comment>
<gene>
    <name evidence="16" type="ORF">DXU93_03400</name>
</gene>
<keyword evidence="8" id="KW-0479">Metal-binding</keyword>
<dbReference type="GO" id="GO:0042277">
    <property type="term" value="F:peptide binding"/>
    <property type="evidence" value="ECO:0007669"/>
    <property type="project" value="TreeGrafter"/>
</dbReference>
<dbReference type="InterPro" id="IPR027268">
    <property type="entry name" value="Peptidase_M4/M1_CTD_sf"/>
</dbReference>
<feature type="domain" description="Aminopeptidase N-like N-terminal" evidence="14">
    <location>
        <begin position="62"/>
        <end position="238"/>
    </location>
</feature>
<dbReference type="Proteomes" id="UP000257127">
    <property type="component" value="Unassembled WGS sequence"/>
</dbReference>
<dbReference type="GO" id="GO:0005615">
    <property type="term" value="C:extracellular space"/>
    <property type="evidence" value="ECO:0007669"/>
    <property type="project" value="TreeGrafter"/>
</dbReference>
<evidence type="ECO:0000256" key="1">
    <source>
        <dbReference type="ARBA" id="ARBA00000098"/>
    </source>
</evidence>
<keyword evidence="17" id="KW-1185">Reference proteome</keyword>
<dbReference type="InterPro" id="IPR045357">
    <property type="entry name" value="Aminopeptidase_N-like_N"/>
</dbReference>
<dbReference type="PANTHER" id="PTHR11533">
    <property type="entry name" value="PROTEASE M1 ZINC METALLOPROTEASE"/>
    <property type="match status" value="1"/>
</dbReference>
<protein>
    <recommendedName>
        <fullName evidence="5">Aminopeptidase N</fullName>
        <ecNumber evidence="4">3.4.11.2</ecNumber>
    </recommendedName>
</protein>
<keyword evidence="7" id="KW-0645">Protease</keyword>
<dbReference type="GO" id="GO:0005737">
    <property type="term" value="C:cytoplasm"/>
    <property type="evidence" value="ECO:0007669"/>
    <property type="project" value="TreeGrafter"/>
</dbReference>
<name>A0A3E1EZ87_9FLAO</name>
<dbReference type="Gene3D" id="1.10.390.10">
    <property type="entry name" value="Neutral Protease Domain 2"/>
    <property type="match status" value="1"/>
</dbReference>
<organism evidence="16 17">
    <name type="scientific">Brumimicrobium aurantiacum</name>
    <dbReference type="NCBI Taxonomy" id="1737063"/>
    <lineage>
        <taxon>Bacteria</taxon>
        <taxon>Pseudomonadati</taxon>
        <taxon>Bacteroidota</taxon>
        <taxon>Flavobacteriia</taxon>
        <taxon>Flavobacteriales</taxon>
        <taxon>Crocinitomicaceae</taxon>
        <taxon>Brumimicrobium</taxon>
    </lineage>
</organism>
<dbReference type="InterPro" id="IPR014782">
    <property type="entry name" value="Peptidase_M1_dom"/>
</dbReference>
<dbReference type="GO" id="GO:0016285">
    <property type="term" value="F:alanyl aminopeptidase activity"/>
    <property type="evidence" value="ECO:0007669"/>
    <property type="project" value="UniProtKB-EC"/>
</dbReference>
<dbReference type="OrthoDB" id="100605at2"/>
<sequence>MKQIYYLLILIGFNFLSNDFSYAQEEHLNCSKRDAFTQHLTKSPNLSLQYIAKAKKYDVHFYALDLEMDHLSKDIDGIVEIHGKTLESLDSVIFELHSGFNIPEIKLYNNTVSFNRHNSVVAVPVNLNQGEDFILEISYDGTAPDASSTPFGGSGLSNQTSSTYGNQVTWSLSEPFSAYEWWPCKQDLRDKADSVSVKITVPDICMAGSNGLLENSVDLGNGTTRYEWFHRHPIAYYLISVAIADYEEYNVYANPVGASQPVLIQNFVYDSPNYQNYENDINVTVDFIELFANLFGPYPFDDEKYGHCMAPIGGGMEHQTMTTQIGFYSNSLTAHELGHQWWGNNVTCASWSDIWVNEGFATYCSHLMYENLYPGQTASNMINIHNNVMSAPGGSIWVSDSLNPASIFSGRLSYDKGAAFVHTLRFMFNDDSLFFQTLSEFQDDFKDSVAIGLDVRDQLNAATNVNFDAAFEQWYFGEGFPTYNAVFNNIGNDLALNISHTTSSSTPTFTTPLEVRLDRTGMPDTTIRLDISSNDDHFTLSNIGGNVINVVIDPNNWIVNRLGTIQEDENYVSLNNESEIINLNLYPNPSGGIFKLSMKNSDLNSVKVYSTQGKLLIEEQFNSSTVIDLSAYENGYYIFKVMDQFGNQRIKTGVKVD</sequence>
<dbReference type="InterPro" id="IPR026444">
    <property type="entry name" value="Secre_tail"/>
</dbReference>
<evidence type="ECO:0000259" key="13">
    <source>
        <dbReference type="Pfam" id="PF01433"/>
    </source>
</evidence>
<evidence type="ECO:0000259" key="15">
    <source>
        <dbReference type="Pfam" id="PF18962"/>
    </source>
</evidence>
<evidence type="ECO:0000313" key="16">
    <source>
        <dbReference type="EMBL" id="RFC54880.1"/>
    </source>
</evidence>
<dbReference type="GO" id="GO:0016020">
    <property type="term" value="C:membrane"/>
    <property type="evidence" value="ECO:0007669"/>
    <property type="project" value="TreeGrafter"/>
</dbReference>
<evidence type="ECO:0000256" key="2">
    <source>
        <dbReference type="ARBA" id="ARBA00001947"/>
    </source>
</evidence>
<keyword evidence="12" id="KW-0482">Metalloprotease</keyword>
<evidence type="ECO:0000256" key="5">
    <source>
        <dbReference type="ARBA" id="ARBA00015611"/>
    </source>
</evidence>
<dbReference type="GO" id="GO:0008270">
    <property type="term" value="F:zinc ion binding"/>
    <property type="evidence" value="ECO:0007669"/>
    <property type="project" value="InterPro"/>
</dbReference>
<dbReference type="EMBL" id="QURB01000002">
    <property type="protein sequence ID" value="RFC54880.1"/>
    <property type="molecule type" value="Genomic_DNA"/>
</dbReference>
<comment type="similarity">
    <text evidence="3">Belongs to the peptidase M1 family.</text>
</comment>
<comment type="cofactor">
    <cofactor evidence="2">
        <name>Zn(2+)</name>
        <dbReference type="ChEBI" id="CHEBI:29105"/>
    </cofactor>
</comment>
<keyword evidence="11" id="KW-0862">Zinc</keyword>
<accession>A0A3E1EZ87</accession>
<evidence type="ECO:0000256" key="3">
    <source>
        <dbReference type="ARBA" id="ARBA00010136"/>
    </source>
</evidence>
<feature type="domain" description="Secretion system C-terminal sorting" evidence="15">
    <location>
        <begin position="585"/>
        <end position="644"/>
    </location>
</feature>
<dbReference type="InterPro" id="IPR050344">
    <property type="entry name" value="Peptidase_M1_aminopeptidases"/>
</dbReference>
<dbReference type="InterPro" id="IPR042097">
    <property type="entry name" value="Aminopeptidase_N-like_N_sf"/>
</dbReference>
<evidence type="ECO:0000256" key="6">
    <source>
        <dbReference type="ARBA" id="ARBA00022438"/>
    </source>
</evidence>
<keyword evidence="9" id="KW-0732">Signal</keyword>
<evidence type="ECO:0000256" key="9">
    <source>
        <dbReference type="ARBA" id="ARBA00022729"/>
    </source>
</evidence>
<keyword evidence="10" id="KW-0378">Hydrolase</keyword>
<evidence type="ECO:0000259" key="14">
    <source>
        <dbReference type="Pfam" id="PF17900"/>
    </source>
</evidence>
<dbReference type="PANTHER" id="PTHR11533:SF174">
    <property type="entry name" value="PUROMYCIN-SENSITIVE AMINOPEPTIDASE-RELATED"/>
    <property type="match status" value="1"/>
</dbReference>
<feature type="domain" description="Peptidase M1 membrane alanine aminopeptidase" evidence="13">
    <location>
        <begin position="330"/>
        <end position="474"/>
    </location>
</feature>
<dbReference type="NCBIfam" id="TIGR04183">
    <property type="entry name" value="Por_Secre_tail"/>
    <property type="match status" value="1"/>
</dbReference>
<evidence type="ECO:0000313" key="17">
    <source>
        <dbReference type="Proteomes" id="UP000257127"/>
    </source>
</evidence>
<dbReference type="Gene3D" id="2.60.40.1730">
    <property type="entry name" value="tricorn interacting facor f3 domain"/>
    <property type="match status" value="1"/>
</dbReference>
<dbReference type="GO" id="GO:0070006">
    <property type="term" value="F:metalloaminopeptidase activity"/>
    <property type="evidence" value="ECO:0007669"/>
    <property type="project" value="TreeGrafter"/>
</dbReference>
<dbReference type="EC" id="3.4.11.2" evidence="4"/>
<evidence type="ECO:0000256" key="8">
    <source>
        <dbReference type="ARBA" id="ARBA00022723"/>
    </source>
</evidence>
<dbReference type="AlphaFoldDB" id="A0A3E1EZ87"/>
<proteinExistence type="inferred from homology"/>
<comment type="catalytic activity">
    <reaction evidence="1">
        <text>Release of an N-terminal amino acid, Xaa-|-Yaa- from a peptide, amide or arylamide. Xaa is preferably Ala, but may be most amino acids including Pro (slow action). When a terminal hydrophobic residue is followed by a prolyl residue, the two may be released as an intact Xaa-Pro dipeptide.</text>
        <dbReference type="EC" id="3.4.11.2"/>
    </reaction>
</comment>
<dbReference type="Pfam" id="PF01433">
    <property type="entry name" value="Peptidase_M1"/>
    <property type="match status" value="1"/>
</dbReference>
<keyword evidence="6" id="KW-0031">Aminopeptidase</keyword>
<dbReference type="RefSeq" id="WP_116879859.1">
    <property type="nucleotide sequence ID" value="NZ_QURB01000002.1"/>
</dbReference>
<dbReference type="SUPFAM" id="SSF55486">
    <property type="entry name" value="Metalloproteases ('zincins'), catalytic domain"/>
    <property type="match status" value="1"/>
</dbReference>
<evidence type="ECO:0000256" key="12">
    <source>
        <dbReference type="ARBA" id="ARBA00023049"/>
    </source>
</evidence>
<dbReference type="InterPro" id="IPR001930">
    <property type="entry name" value="Peptidase_M1"/>
</dbReference>
<dbReference type="CDD" id="cd09603">
    <property type="entry name" value="M1_APN_like"/>
    <property type="match status" value="1"/>
</dbReference>
<dbReference type="Pfam" id="PF17900">
    <property type="entry name" value="Peptidase_M1_N"/>
    <property type="match status" value="1"/>
</dbReference>